<dbReference type="SUPFAM" id="SSF56219">
    <property type="entry name" value="DNase I-like"/>
    <property type="match status" value="1"/>
</dbReference>
<keyword evidence="3" id="KW-0378">Hydrolase</keyword>
<keyword evidence="3" id="KW-0255">Endonuclease</keyword>
<feature type="region of interest" description="Disordered" evidence="1">
    <location>
        <begin position="253"/>
        <end position="286"/>
    </location>
</feature>
<dbReference type="AlphaFoldDB" id="A0A895XSN6"/>
<dbReference type="EMBL" id="CP070496">
    <property type="protein sequence ID" value="QSB04648.1"/>
    <property type="molecule type" value="Genomic_DNA"/>
</dbReference>
<dbReference type="GO" id="GO:0004519">
    <property type="term" value="F:endonuclease activity"/>
    <property type="evidence" value="ECO:0007669"/>
    <property type="project" value="UniProtKB-KW"/>
</dbReference>
<dbReference type="GO" id="GO:0006506">
    <property type="term" value="P:GPI anchor biosynthetic process"/>
    <property type="evidence" value="ECO:0007669"/>
    <property type="project" value="TreeGrafter"/>
</dbReference>
<sequence>MSRLRIMTYNIHHGADPANRLHLAAVGFAIQQCQPDIICLQEVDRFWGPRSDYADQATELATQLGMHVRYGPSLDHDGRQYGNAILSPFDINKAHVDRLPTEDNQEPRTVLWAQVHTHCGPVTVATTHFSAGRRWRQIRARQAAALADLAQRWPEPIVVAGDFNSAYPSEELEALTAKLRWARHPRRTWRSLGSIIKRPFGATYPSAWPFLHLDRVLTSPQFGVRRLSVPSLLASDHRPLVVDLATTLGSAQGRQTKADGGSLSPIASSSLAKQCGASGPVGSKTR</sequence>
<dbReference type="InterPro" id="IPR051916">
    <property type="entry name" value="GPI-anchor_lipid_remodeler"/>
</dbReference>
<accession>A0A895XSN6</accession>
<dbReference type="Proteomes" id="UP000662939">
    <property type="component" value="Chromosome"/>
</dbReference>
<dbReference type="InterPro" id="IPR036691">
    <property type="entry name" value="Endo/exonu/phosph_ase_sf"/>
</dbReference>
<evidence type="ECO:0000313" key="4">
    <source>
        <dbReference type="Proteomes" id="UP000662939"/>
    </source>
</evidence>
<dbReference type="KEGG" id="nav:JQS30_12820"/>
<gene>
    <name evidence="3" type="ORF">JQS30_12820</name>
</gene>
<protein>
    <submittedName>
        <fullName evidence="3">Endonuclease/exonuclease/phosphatase family protein</fullName>
    </submittedName>
</protein>
<name>A0A895XSN6_9ACTN</name>
<proteinExistence type="predicted"/>
<keyword evidence="4" id="KW-1185">Reference proteome</keyword>
<dbReference type="InterPro" id="IPR005135">
    <property type="entry name" value="Endo/exonuclease/phosphatase"/>
</dbReference>
<keyword evidence="3" id="KW-0540">Nuclease</keyword>
<feature type="domain" description="Endonuclease/exonuclease/phosphatase" evidence="2">
    <location>
        <begin position="7"/>
        <end position="237"/>
    </location>
</feature>
<reference evidence="3" key="1">
    <citation type="submission" date="2021-02" db="EMBL/GenBank/DDBJ databases">
        <title>Natronoglycomyces albus gen. nov., sp. nov, a haloalkaliphilic actinobacterium from a soda solonchak soil.</title>
        <authorList>
            <person name="Sorokin D.Y."/>
            <person name="Khijniak T.V."/>
            <person name="Zakharycheva A.P."/>
            <person name="Boueva O.V."/>
            <person name="Ariskina E.V."/>
            <person name="Hahnke R.L."/>
            <person name="Bunk B."/>
            <person name="Sproer C."/>
            <person name="Schumann P."/>
            <person name="Evtushenko L.I."/>
            <person name="Kublanov I.V."/>
        </authorList>
    </citation>
    <scope>NUCLEOTIDE SEQUENCE</scope>
    <source>
        <strain evidence="3">DSM 106290</strain>
    </source>
</reference>
<dbReference type="RefSeq" id="WP_213170644.1">
    <property type="nucleotide sequence ID" value="NZ_CP070496.1"/>
</dbReference>
<evidence type="ECO:0000256" key="1">
    <source>
        <dbReference type="SAM" id="MobiDB-lite"/>
    </source>
</evidence>
<dbReference type="Pfam" id="PF03372">
    <property type="entry name" value="Exo_endo_phos"/>
    <property type="match status" value="1"/>
</dbReference>
<dbReference type="PANTHER" id="PTHR14859:SF15">
    <property type="entry name" value="ENDONUCLEASE_EXONUCLEASE_PHOSPHATASE DOMAIN-CONTAINING PROTEIN"/>
    <property type="match status" value="1"/>
</dbReference>
<dbReference type="Gene3D" id="3.60.10.10">
    <property type="entry name" value="Endonuclease/exonuclease/phosphatase"/>
    <property type="match status" value="1"/>
</dbReference>
<organism evidence="3 4">
    <name type="scientific">Natronoglycomyces albus</name>
    <dbReference type="NCBI Taxonomy" id="2811108"/>
    <lineage>
        <taxon>Bacteria</taxon>
        <taxon>Bacillati</taxon>
        <taxon>Actinomycetota</taxon>
        <taxon>Actinomycetes</taxon>
        <taxon>Glycomycetales</taxon>
        <taxon>Glycomycetaceae</taxon>
        <taxon>Natronoglycomyces</taxon>
    </lineage>
</organism>
<evidence type="ECO:0000259" key="2">
    <source>
        <dbReference type="Pfam" id="PF03372"/>
    </source>
</evidence>
<dbReference type="GO" id="GO:0016020">
    <property type="term" value="C:membrane"/>
    <property type="evidence" value="ECO:0007669"/>
    <property type="project" value="GOC"/>
</dbReference>
<dbReference type="PANTHER" id="PTHR14859">
    <property type="entry name" value="CALCOFLUOR WHITE HYPERSENSITIVE PROTEIN PRECURSOR"/>
    <property type="match status" value="1"/>
</dbReference>
<evidence type="ECO:0000313" key="3">
    <source>
        <dbReference type="EMBL" id="QSB04648.1"/>
    </source>
</evidence>